<dbReference type="InParanoid" id="A0A168PRK9"/>
<dbReference type="InterPro" id="IPR026749">
    <property type="entry name" value="Tmem135"/>
</dbReference>
<evidence type="ECO:0008006" key="4">
    <source>
        <dbReference type="Google" id="ProtNLM"/>
    </source>
</evidence>
<reference evidence="2" key="1">
    <citation type="submission" date="2016-04" db="EMBL/GenBank/DDBJ databases">
        <authorList>
            <person name="Evans L.H."/>
            <person name="Alamgir A."/>
            <person name="Owens N."/>
            <person name="Weber N.D."/>
            <person name="Virtaneva K."/>
            <person name="Barbian K."/>
            <person name="Babar A."/>
            <person name="Rosenke K."/>
        </authorList>
    </citation>
    <scope>NUCLEOTIDE SEQUENCE [LARGE SCALE GENOMIC DNA]</scope>
    <source>
        <strain evidence="2">CBS 101.48</strain>
    </source>
</reference>
<keyword evidence="1" id="KW-0472">Membrane</keyword>
<dbReference type="PANTHER" id="PTHR12459">
    <property type="entry name" value="TRANSMEMBRANE PROTEIN 135-RELATED"/>
    <property type="match status" value="1"/>
</dbReference>
<keyword evidence="1" id="KW-1133">Transmembrane helix</keyword>
<evidence type="ECO:0000313" key="2">
    <source>
        <dbReference type="EMBL" id="SAM02854.1"/>
    </source>
</evidence>
<gene>
    <name evidence="2" type="primary">ABSGL_08670.1 scaffold 10421</name>
</gene>
<keyword evidence="1" id="KW-0812">Transmembrane</keyword>
<evidence type="ECO:0000256" key="1">
    <source>
        <dbReference type="SAM" id="Phobius"/>
    </source>
</evidence>
<dbReference type="OMA" id="FSWFYEP"/>
<sequence length="477" mass="54095">MEKVLQHVKTSVPPALQAPLMTALRAFGLSWGLTTIPGVLSLIIKLYLAVLRGASPTRLLRQFLFIKLPHLLKASIYQNGFPWLVTGAFAGHRFLAHILHRWSSLLLQQDRMAYLGDKACMFLSAATSMVLVRRLFPKTKTMEFTFFTLVRALDVFAHRAYQSPAISSAVPGWVMEQGSVIVFTLACTEIMFSWFYEPARLPRGYSMWITKMAQMDERLLWALRGIKDGTWVYGKDTGVNDLLGNYCVDIGLPYAAGVPTRGRIPCRVVHGGQPWGCEVHALTRFVKGFVKVFLLYFSVHLTPPLLFKRQKLAQDPLGSIQHILKASVRSSTFLATFITLIWYSICLTRTRLGHQLFGIQQKRLDDTLGPLIGSAMCGLSLMIENKHRRGEMALYVVPRALFSMTERLIGPWHHRGRWWEPKLAETMETLVFAASVTTVLNAMYKNKDTVRSSVRGVLGWIMKYELKEDQDEKKQQA</sequence>
<proteinExistence type="predicted"/>
<dbReference type="Proteomes" id="UP000078561">
    <property type="component" value="Unassembled WGS sequence"/>
</dbReference>
<organism evidence="2">
    <name type="scientific">Absidia glauca</name>
    <name type="common">Pin mould</name>
    <dbReference type="NCBI Taxonomy" id="4829"/>
    <lineage>
        <taxon>Eukaryota</taxon>
        <taxon>Fungi</taxon>
        <taxon>Fungi incertae sedis</taxon>
        <taxon>Mucoromycota</taxon>
        <taxon>Mucoromycotina</taxon>
        <taxon>Mucoromycetes</taxon>
        <taxon>Mucorales</taxon>
        <taxon>Cunninghamellaceae</taxon>
        <taxon>Absidia</taxon>
    </lineage>
</organism>
<dbReference type="AlphaFoldDB" id="A0A168PRK9"/>
<dbReference type="OrthoDB" id="4021778at2759"/>
<accession>A0A168PRK9</accession>
<protein>
    <recommendedName>
        <fullName evidence="4">Transmembrane protein 135 N-terminal domain-containing protein</fullName>
    </recommendedName>
</protein>
<keyword evidence="3" id="KW-1185">Reference proteome</keyword>
<dbReference type="PANTHER" id="PTHR12459:SF15">
    <property type="entry name" value="TRANSMEMBRANE PROTEIN 135"/>
    <property type="match status" value="1"/>
</dbReference>
<feature type="transmembrane region" description="Helical" evidence="1">
    <location>
        <begin position="29"/>
        <end position="50"/>
    </location>
</feature>
<dbReference type="EMBL" id="LT554016">
    <property type="protein sequence ID" value="SAM02854.1"/>
    <property type="molecule type" value="Genomic_DNA"/>
</dbReference>
<name>A0A168PRK9_ABSGL</name>
<evidence type="ECO:0000313" key="3">
    <source>
        <dbReference type="Proteomes" id="UP000078561"/>
    </source>
</evidence>